<protein>
    <submittedName>
        <fullName evidence="9">Angiopoietin-1</fullName>
    </submittedName>
</protein>
<dbReference type="Pfam" id="PF00147">
    <property type="entry name" value="Fibrinogen_C"/>
    <property type="match status" value="1"/>
</dbReference>
<dbReference type="HOGENOM" id="CLU_1333098_0_0_1"/>
<keyword evidence="4" id="KW-0175">Coiled coil</keyword>
<dbReference type="VEuPathDB" id="VectorBase:CQUJHB007175"/>
<comment type="subcellular location">
    <subcellularLocation>
        <location evidence="1">Secreted</location>
    </subcellularLocation>
</comment>
<dbReference type="OMA" id="KEAPANM"/>
<evidence type="ECO:0000259" key="8">
    <source>
        <dbReference type="PROSITE" id="PS51406"/>
    </source>
</evidence>
<dbReference type="Proteomes" id="UP000002320">
    <property type="component" value="Unassembled WGS sequence"/>
</dbReference>
<dbReference type="InParanoid" id="B0VZM1"/>
<accession>B0VZM1</accession>
<feature type="signal peptide" evidence="7">
    <location>
        <begin position="1"/>
        <end position="18"/>
    </location>
</feature>
<evidence type="ECO:0000256" key="7">
    <source>
        <dbReference type="SAM" id="SignalP"/>
    </source>
</evidence>
<evidence type="ECO:0000256" key="4">
    <source>
        <dbReference type="ARBA" id="ARBA00023054"/>
    </source>
</evidence>
<evidence type="ECO:0000256" key="2">
    <source>
        <dbReference type="ARBA" id="ARBA00022525"/>
    </source>
</evidence>
<dbReference type="GO" id="GO:0034116">
    <property type="term" value="P:positive regulation of heterotypic cell-cell adhesion"/>
    <property type="evidence" value="ECO:0007669"/>
    <property type="project" value="TreeGrafter"/>
</dbReference>
<dbReference type="eggNOG" id="KOG2579">
    <property type="taxonomic scope" value="Eukaryota"/>
</dbReference>
<keyword evidence="11" id="KW-1185">Reference proteome</keyword>
<dbReference type="InterPro" id="IPR036056">
    <property type="entry name" value="Fibrinogen-like_C"/>
</dbReference>
<evidence type="ECO:0000256" key="3">
    <source>
        <dbReference type="ARBA" id="ARBA00022729"/>
    </source>
</evidence>
<evidence type="ECO:0000256" key="1">
    <source>
        <dbReference type="ARBA" id="ARBA00004613"/>
    </source>
</evidence>
<evidence type="ECO:0000313" key="11">
    <source>
        <dbReference type="Proteomes" id="UP000002320"/>
    </source>
</evidence>
<evidence type="ECO:0000313" key="10">
    <source>
        <dbReference type="EnsemblMetazoa" id="CPIJ000332-PA"/>
    </source>
</evidence>
<keyword evidence="5" id="KW-1015">Disulfide bond</keyword>
<dbReference type="KEGG" id="cqu:CpipJ_CPIJ000332"/>
<dbReference type="PANTHER" id="PTHR47221">
    <property type="entry name" value="FIBRINOGEN ALPHA CHAIN"/>
    <property type="match status" value="1"/>
</dbReference>
<dbReference type="OrthoDB" id="6145874at2759"/>
<reference evidence="10" key="2">
    <citation type="submission" date="2020-05" db="UniProtKB">
        <authorList>
            <consortium name="EnsemblMetazoa"/>
        </authorList>
    </citation>
    <scope>IDENTIFICATION</scope>
    <source>
        <strain evidence="10">JHB</strain>
    </source>
</reference>
<dbReference type="VEuPathDB" id="VectorBase:CPIJ000332"/>
<dbReference type="STRING" id="7176.B0VZM1"/>
<dbReference type="NCBIfam" id="NF040941">
    <property type="entry name" value="GGGWT_bact"/>
    <property type="match status" value="1"/>
</dbReference>
<dbReference type="InterPro" id="IPR014716">
    <property type="entry name" value="Fibrinogen_a/b/g_C_1"/>
</dbReference>
<dbReference type="GO" id="GO:0005577">
    <property type="term" value="C:fibrinogen complex"/>
    <property type="evidence" value="ECO:0007669"/>
    <property type="project" value="TreeGrafter"/>
</dbReference>
<keyword evidence="3 7" id="KW-0732">Signal</keyword>
<dbReference type="InterPro" id="IPR002181">
    <property type="entry name" value="Fibrinogen_a/b/g_C_dom"/>
</dbReference>
<organism>
    <name type="scientific">Culex quinquefasciatus</name>
    <name type="common">Southern house mosquito</name>
    <name type="synonym">Culex pungens</name>
    <dbReference type="NCBI Taxonomy" id="7176"/>
    <lineage>
        <taxon>Eukaryota</taxon>
        <taxon>Metazoa</taxon>
        <taxon>Ecdysozoa</taxon>
        <taxon>Arthropoda</taxon>
        <taxon>Hexapoda</taxon>
        <taxon>Insecta</taxon>
        <taxon>Pterygota</taxon>
        <taxon>Neoptera</taxon>
        <taxon>Endopterygota</taxon>
        <taxon>Diptera</taxon>
        <taxon>Nematocera</taxon>
        <taxon>Culicoidea</taxon>
        <taxon>Culicidae</taxon>
        <taxon>Culicinae</taxon>
        <taxon>Culicini</taxon>
        <taxon>Culex</taxon>
        <taxon>Culex</taxon>
    </lineage>
</organism>
<keyword evidence="2" id="KW-0964">Secreted</keyword>
<dbReference type="GO" id="GO:0005201">
    <property type="term" value="F:extracellular matrix structural constituent"/>
    <property type="evidence" value="ECO:0007669"/>
    <property type="project" value="TreeGrafter"/>
</dbReference>
<dbReference type="PROSITE" id="PS51406">
    <property type="entry name" value="FIBRINOGEN_C_2"/>
    <property type="match status" value="1"/>
</dbReference>
<dbReference type="GO" id="GO:0030674">
    <property type="term" value="F:protein-macromolecule adaptor activity"/>
    <property type="evidence" value="ECO:0007669"/>
    <property type="project" value="TreeGrafter"/>
</dbReference>
<keyword evidence="6" id="KW-0325">Glycoprotein</keyword>
<dbReference type="AlphaFoldDB" id="B0VZM1"/>
<proteinExistence type="predicted"/>
<dbReference type="EnsemblMetazoa" id="CPIJ000332-RA">
    <property type="protein sequence ID" value="CPIJ000332-PA"/>
    <property type="gene ID" value="CPIJ000332"/>
</dbReference>
<sequence length="206" mass="23893">MFCWFFMLHSLASFCAEGFPTNSSDDFGYELLLAKMDFLEYKFLEMQVEMKEHSEAILYNQNRNKQDVLDQTSDILEQQKMTANHDAIKQSIFELRPKKHPSDNSKLVEVLIKGKAVQSQKSETIASCEDEQTKQSGLYSLSVENSTAFQVYCEQRLQGGGWIVIQNRFDGSVDFYRNWVDYKEGFGNLSGEFWMGLEKIHLVGWF</sequence>
<feature type="chain" id="PRO_5011407235" evidence="7">
    <location>
        <begin position="19"/>
        <end position="206"/>
    </location>
</feature>
<reference evidence="9" key="1">
    <citation type="submission" date="2007-03" db="EMBL/GenBank/DDBJ databases">
        <title>Annotation of Culex pipiens quinquefasciatus.</title>
        <authorList>
            <consortium name="The Broad Institute Genome Sequencing Platform"/>
            <person name="Atkinson P.W."/>
            <person name="Hemingway J."/>
            <person name="Christensen B.M."/>
            <person name="Higgs S."/>
            <person name="Kodira C."/>
            <person name="Hannick L."/>
            <person name="Megy K."/>
            <person name="O'Leary S."/>
            <person name="Pearson M."/>
            <person name="Haas B.J."/>
            <person name="Mauceli E."/>
            <person name="Wortman J.R."/>
            <person name="Lee N.H."/>
            <person name="Guigo R."/>
            <person name="Stanke M."/>
            <person name="Alvarado L."/>
            <person name="Amedeo P."/>
            <person name="Antoine C.H."/>
            <person name="Arensburger P."/>
            <person name="Bidwell S.L."/>
            <person name="Crawford M."/>
            <person name="Camaro F."/>
            <person name="Devon K."/>
            <person name="Engels R."/>
            <person name="Hammond M."/>
            <person name="Howarth C."/>
            <person name="Koehrsen M."/>
            <person name="Lawson D."/>
            <person name="Montgomery P."/>
            <person name="Nene V."/>
            <person name="Nusbaum C."/>
            <person name="Puiu D."/>
            <person name="Romero-Severson J."/>
            <person name="Severson D.W."/>
            <person name="Shumway M."/>
            <person name="Sisk P."/>
            <person name="Stolte C."/>
            <person name="Zeng Q."/>
            <person name="Eisenstadt E."/>
            <person name="Fraser-Liggett C."/>
            <person name="Strausberg R."/>
            <person name="Galagan J."/>
            <person name="Birren B."/>
            <person name="Collins F.H."/>
        </authorList>
    </citation>
    <scope>NUCLEOTIDE SEQUENCE [LARGE SCALE GENOMIC DNA]</scope>
    <source>
        <strain evidence="9">JHB</strain>
    </source>
</reference>
<dbReference type="Gene3D" id="3.90.215.10">
    <property type="entry name" value="Gamma Fibrinogen, chain A, domain 1"/>
    <property type="match status" value="1"/>
</dbReference>
<evidence type="ECO:0000256" key="5">
    <source>
        <dbReference type="ARBA" id="ARBA00023157"/>
    </source>
</evidence>
<dbReference type="SUPFAM" id="SSF56496">
    <property type="entry name" value="Fibrinogen C-terminal domain-like"/>
    <property type="match status" value="1"/>
</dbReference>
<dbReference type="SMART" id="SM00186">
    <property type="entry name" value="FBG"/>
    <property type="match status" value="1"/>
</dbReference>
<feature type="domain" description="Fibrinogen C-terminal" evidence="8">
    <location>
        <begin position="119"/>
        <end position="206"/>
    </location>
</feature>
<dbReference type="EMBL" id="DS231814">
    <property type="protein sequence ID" value="EDS31758.1"/>
    <property type="molecule type" value="Genomic_DNA"/>
</dbReference>
<name>B0VZM1_CULQU</name>
<gene>
    <name evidence="10" type="primary">6031056</name>
    <name evidence="9" type="ORF">CpipJ_CPIJ000332</name>
</gene>
<dbReference type="PANTHER" id="PTHR47221:SF6">
    <property type="entry name" value="FIBRINOGEN ALPHA CHAIN"/>
    <property type="match status" value="1"/>
</dbReference>
<evidence type="ECO:0000313" key="9">
    <source>
        <dbReference type="EMBL" id="EDS31758.1"/>
    </source>
</evidence>
<dbReference type="InterPro" id="IPR037579">
    <property type="entry name" value="FIB_ANG-like"/>
</dbReference>
<evidence type="ECO:0000256" key="6">
    <source>
        <dbReference type="ARBA" id="ARBA00023180"/>
    </source>
</evidence>